<keyword evidence="3" id="KW-0067">ATP-binding</keyword>
<dbReference type="PANTHER" id="PTHR42781:SF4">
    <property type="entry name" value="SPERMIDINE_PUTRESCINE IMPORT ATP-BINDING PROTEIN POTA"/>
    <property type="match status" value="1"/>
</dbReference>
<dbReference type="eggNOG" id="COG1116">
    <property type="taxonomic scope" value="Bacteria"/>
</dbReference>
<gene>
    <name evidence="5" type="ordered locus">Acid345_4319</name>
</gene>
<dbReference type="InterPro" id="IPR003593">
    <property type="entry name" value="AAA+_ATPase"/>
</dbReference>
<dbReference type="GO" id="GO:0005524">
    <property type="term" value="F:ATP binding"/>
    <property type="evidence" value="ECO:0007669"/>
    <property type="project" value="UniProtKB-KW"/>
</dbReference>
<dbReference type="PANTHER" id="PTHR42781">
    <property type="entry name" value="SPERMIDINE/PUTRESCINE IMPORT ATP-BINDING PROTEIN POTA"/>
    <property type="match status" value="1"/>
</dbReference>
<reference evidence="5 6" key="1">
    <citation type="journal article" date="2009" name="Appl. Environ. Microbiol.">
        <title>Three genomes from the phylum Acidobacteria provide insight into the lifestyles of these microorganisms in soils.</title>
        <authorList>
            <person name="Ward N.L."/>
            <person name="Challacombe J.F."/>
            <person name="Janssen P.H."/>
            <person name="Henrissat B."/>
            <person name="Coutinho P.M."/>
            <person name="Wu M."/>
            <person name="Xie G."/>
            <person name="Haft D.H."/>
            <person name="Sait M."/>
            <person name="Badger J."/>
            <person name="Barabote R.D."/>
            <person name="Bradley B."/>
            <person name="Brettin T.S."/>
            <person name="Brinkac L.M."/>
            <person name="Bruce D."/>
            <person name="Creasy T."/>
            <person name="Daugherty S.C."/>
            <person name="Davidsen T.M."/>
            <person name="DeBoy R.T."/>
            <person name="Detter J.C."/>
            <person name="Dodson R.J."/>
            <person name="Durkin A.S."/>
            <person name="Ganapathy A."/>
            <person name="Gwinn-Giglio M."/>
            <person name="Han C.S."/>
            <person name="Khouri H."/>
            <person name="Kiss H."/>
            <person name="Kothari S.P."/>
            <person name="Madupu R."/>
            <person name="Nelson K.E."/>
            <person name="Nelson W.C."/>
            <person name="Paulsen I."/>
            <person name="Penn K."/>
            <person name="Ren Q."/>
            <person name="Rosovitz M.J."/>
            <person name="Selengut J.D."/>
            <person name="Shrivastava S."/>
            <person name="Sullivan S.A."/>
            <person name="Tapia R."/>
            <person name="Thompson L.S."/>
            <person name="Watkins K.L."/>
            <person name="Yang Q."/>
            <person name="Yu C."/>
            <person name="Zafar N."/>
            <person name="Zhou L."/>
            <person name="Kuske C.R."/>
        </authorList>
    </citation>
    <scope>NUCLEOTIDE SEQUENCE [LARGE SCALE GENOMIC DNA]</scope>
    <source>
        <strain evidence="5 6">Ellin345</strain>
    </source>
</reference>
<dbReference type="Pfam" id="PF00005">
    <property type="entry name" value="ABC_tran"/>
    <property type="match status" value="1"/>
</dbReference>
<dbReference type="EnsemblBacteria" id="ABF43319">
    <property type="protein sequence ID" value="ABF43319"/>
    <property type="gene ID" value="Acid345_4319"/>
</dbReference>
<evidence type="ECO:0000259" key="4">
    <source>
        <dbReference type="PROSITE" id="PS50893"/>
    </source>
</evidence>
<dbReference type="AlphaFoldDB" id="Q1III1"/>
<dbReference type="EMBL" id="CP000360">
    <property type="protein sequence ID" value="ABF43319.1"/>
    <property type="molecule type" value="Genomic_DNA"/>
</dbReference>
<proteinExistence type="predicted"/>
<keyword evidence="6" id="KW-1185">Reference proteome</keyword>
<evidence type="ECO:0000256" key="1">
    <source>
        <dbReference type="ARBA" id="ARBA00022448"/>
    </source>
</evidence>
<dbReference type="InterPro" id="IPR050093">
    <property type="entry name" value="ABC_SmlMolc_Importer"/>
</dbReference>
<dbReference type="PROSITE" id="PS50893">
    <property type="entry name" value="ABC_TRANSPORTER_2"/>
    <property type="match status" value="1"/>
</dbReference>
<protein>
    <submittedName>
        <fullName evidence="5">ABC transporter, ATPase subunit</fullName>
    </submittedName>
</protein>
<dbReference type="SUPFAM" id="SSF52540">
    <property type="entry name" value="P-loop containing nucleoside triphosphate hydrolases"/>
    <property type="match status" value="1"/>
</dbReference>
<dbReference type="KEGG" id="aba:Acid345_4319"/>
<dbReference type="InterPro" id="IPR027417">
    <property type="entry name" value="P-loop_NTPase"/>
</dbReference>
<evidence type="ECO:0000256" key="2">
    <source>
        <dbReference type="ARBA" id="ARBA00022741"/>
    </source>
</evidence>
<feature type="domain" description="ABC transporter" evidence="4">
    <location>
        <begin position="13"/>
        <end position="249"/>
    </location>
</feature>
<keyword evidence="2" id="KW-0547">Nucleotide-binding</keyword>
<evidence type="ECO:0000256" key="3">
    <source>
        <dbReference type="ARBA" id="ARBA00022840"/>
    </source>
</evidence>
<accession>Q1III1</accession>
<evidence type="ECO:0000313" key="5">
    <source>
        <dbReference type="EMBL" id="ABF43319.1"/>
    </source>
</evidence>
<keyword evidence="1" id="KW-0813">Transport</keyword>
<dbReference type="STRING" id="204669.Acid345_4319"/>
<dbReference type="Gene3D" id="3.40.50.300">
    <property type="entry name" value="P-loop containing nucleotide triphosphate hydrolases"/>
    <property type="match status" value="1"/>
</dbReference>
<evidence type="ECO:0000313" key="6">
    <source>
        <dbReference type="Proteomes" id="UP000002432"/>
    </source>
</evidence>
<dbReference type="InterPro" id="IPR003439">
    <property type="entry name" value="ABC_transporter-like_ATP-bd"/>
</dbReference>
<dbReference type="HOGENOM" id="CLU_000604_1_22_0"/>
<sequence length="275" mass="30429">MGNTAYSLGKTLLKVESVTLEYDGRPILKNVNAEVRDVIVPGRIQGQVVGFLGPSGCGKTSLFRIIAGLNEPTSGRVTVNGLDRPVRAGEVGVVAQSYPLFEHRTVMSNLMLAAQQKESSASAAKDKVMSYLREFELEDKYNLYPAQLSGGQRQRCAIIQQILCSEHFLLMDEPFSGLDLLMLEKTCELIAKVANMDELNTIIVVTHDVTAACSVADHIWLMGRDTDAAGNKVPGSRIMKEYNLIDMDLCWHPGIITSSKFTEFVREVKEDFRKL</sequence>
<dbReference type="OrthoDB" id="9802264at2"/>
<dbReference type="RefSeq" id="WP_011525116.1">
    <property type="nucleotide sequence ID" value="NC_008009.1"/>
</dbReference>
<dbReference type="SMART" id="SM00382">
    <property type="entry name" value="AAA"/>
    <property type="match status" value="1"/>
</dbReference>
<dbReference type="Proteomes" id="UP000002432">
    <property type="component" value="Chromosome"/>
</dbReference>
<dbReference type="GO" id="GO:0016887">
    <property type="term" value="F:ATP hydrolysis activity"/>
    <property type="evidence" value="ECO:0007669"/>
    <property type="project" value="InterPro"/>
</dbReference>
<name>Q1III1_KORVE</name>
<organism evidence="5 6">
    <name type="scientific">Koribacter versatilis (strain Ellin345)</name>
    <dbReference type="NCBI Taxonomy" id="204669"/>
    <lineage>
        <taxon>Bacteria</taxon>
        <taxon>Pseudomonadati</taxon>
        <taxon>Acidobacteriota</taxon>
        <taxon>Terriglobia</taxon>
        <taxon>Terriglobales</taxon>
        <taxon>Candidatus Korobacteraceae</taxon>
        <taxon>Candidatus Korobacter</taxon>
    </lineage>
</organism>